<protein>
    <submittedName>
        <fullName evidence="1">Uncharacterized protein</fullName>
    </submittedName>
</protein>
<dbReference type="AlphaFoldDB" id="A0A1I6CZ95"/>
<keyword evidence="2" id="KW-1185">Reference proteome</keyword>
<dbReference type="Proteomes" id="UP000199584">
    <property type="component" value="Unassembled WGS sequence"/>
</dbReference>
<name>A0A1I6CZ95_9FIRM</name>
<accession>A0A1I6CZ95</accession>
<dbReference type="STRING" id="39060.SAMN05660706_10390"/>
<organism evidence="1 2">
    <name type="scientific">Desulfoscipio geothermicus DSM 3669</name>
    <dbReference type="NCBI Taxonomy" id="1121426"/>
    <lineage>
        <taxon>Bacteria</taxon>
        <taxon>Bacillati</taxon>
        <taxon>Bacillota</taxon>
        <taxon>Clostridia</taxon>
        <taxon>Eubacteriales</taxon>
        <taxon>Desulfallaceae</taxon>
        <taxon>Desulfoscipio</taxon>
    </lineage>
</organism>
<reference evidence="2" key="1">
    <citation type="submission" date="2016-10" db="EMBL/GenBank/DDBJ databases">
        <authorList>
            <person name="Varghese N."/>
            <person name="Submissions S."/>
        </authorList>
    </citation>
    <scope>NUCLEOTIDE SEQUENCE [LARGE SCALE GENOMIC DNA]</scope>
    <source>
        <strain evidence="2">DSM 3669</strain>
    </source>
</reference>
<gene>
    <name evidence="1" type="ORF">SAMN05660706_10390</name>
</gene>
<proteinExistence type="predicted"/>
<evidence type="ECO:0000313" key="2">
    <source>
        <dbReference type="Proteomes" id="UP000199584"/>
    </source>
</evidence>
<dbReference type="RefSeq" id="WP_245779619.1">
    <property type="nucleotide sequence ID" value="NZ_FOYM01000003.1"/>
</dbReference>
<dbReference type="EMBL" id="FOYM01000003">
    <property type="protein sequence ID" value="SFQ98377.1"/>
    <property type="molecule type" value="Genomic_DNA"/>
</dbReference>
<sequence length="80" mass="8690">MDKFVQARQNDITGLVNKALNRAGEIVQQKVAAGEINPSMQDVLPLLLYEVLVTNTVATLRLVAEMINEESDSAGSRPGH</sequence>
<evidence type="ECO:0000313" key="1">
    <source>
        <dbReference type="EMBL" id="SFQ98377.1"/>
    </source>
</evidence>